<evidence type="ECO:0000256" key="1">
    <source>
        <dbReference type="SAM" id="MobiDB-lite"/>
    </source>
</evidence>
<dbReference type="PANTHER" id="PTHR31840:SF1">
    <property type="entry name" value="COILED-COIL DOMAIN-CONTAINING PROTEIN 97"/>
    <property type="match status" value="1"/>
</dbReference>
<feature type="region of interest" description="Disordered" evidence="1">
    <location>
        <begin position="441"/>
        <end position="487"/>
    </location>
</feature>
<feature type="domain" description="CCD97-like C-terminal" evidence="2">
    <location>
        <begin position="318"/>
        <end position="417"/>
    </location>
</feature>
<accession>A0A8V0XTD2</accession>
<feature type="compositionally biased region" description="Basic and acidic residues" evidence="1">
    <location>
        <begin position="96"/>
        <end position="112"/>
    </location>
</feature>
<feature type="region of interest" description="Disordered" evidence="1">
    <location>
        <begin position="393"/>
        <end position="428"/>
    </location>
</feature>
<evidence type="ECO:0000313" key="3">
    <source>
        <dbReference type="Ensembl" id="ENSGALP00010011473.1"/>
    </source>
</evidence>
<dbReference type="GeneID" id="101748852"/>
<keyword evidence="4" id="KW-1185">Reference proteome</keyword>
<reference evidence="3" key="3">
    <citation type="submission" date="2025-09" db="UniProtKB">
        <authorList>
            <consortium name="Ensembl"/>
        </authorList>
    </citation>
    <scope>IDENTIFICATION</scope>
    <source>
        <strain evidence="3">broiler</strain>
    </source>
</reference>
<dbReference type="GeneTree" id="ENSGT00390000015495"/>
<organism evidence="3 4">
    <name type="scientific">Gallus gallus</name>
    <name type="common">Chicken</name>
    <dbReference type="NCBI Taxonomy" id="9031"/>
    <lineage>
        <taxon>Eukaryota</taxon>
        <taxon>Metazoa</taxon>
        <taxon>Chordata</taxon>
        <taxon>Craniata</taxon>
        <taxon>Vertebrata</taxon>
        <taxon>Euteleostomi</taxon>
        <taxon>Archelosauria</taxon>
        <taxon>Archosauria</taxon>
        <taxon>Dinosauria</taxon>
        <taxon>Saurischia</taxon>
        <taxon>Theropoda</taxon>
        <taxon>Coelurosauria</taxon>
        <taxon>Aves</taxon>
        <taxon>Neognathae</taxon>
        <taxon>Galloanserae</taxon>
        <taxon>Galliformes</taxon>
        <taxon>Phasianidae</taxon>
        <taxon>Phasianinae</taxon>
        <taxon>Gallus</taxon>
    </lineage>
</organism>
<gene>
    <name evidence="3" type="primary">CCDC97</name>
</gene>
<feature type="region of interest" description="Disordered" evidence="1">
    <location>
        <begin position="1"/>
        <end position="208"/>
    </location>
</feature>
<dbReference type="InterPro" id="IPR040233">
    <property type="entry name" value="CCD97-like_C"/>
</dbReference>
<evidence type="ECO:0000259" key="2">
    <source>
        <dbReference type="Pfam" id="PF09747"/>
    </source>
</evidence>
<evidence type="ECO:0000313" key="4">
    <source>
        <dbReference type="Proteomes" id="UP000000539"/>
    </source>
</evidence>
<dbReference type="Proteomes" id="UP000000539">
    <property type="component" value="Chromosome 38"/>
</dbReference>
<dbReference type="GlyGen" id="A0A8V0XTD2">
    <property type="glycosylation" value="1 site"/>
</dbReference>
<feature type="compositionally biased region" description="Polar residues" evidence="1">
    <location>
        <begin position="81"/>
        <end position="91"/>
    </location>
</feature>
<dbReference type="InterPro" id="IPR018613">
    <property type="entry name" value="Ccdc97-like"/>
</dbReference>
<feature type="compositionally biased region" description="Polar residues" evidence="1">
    <location>
        <begin position="47"/>
        <end position="62"/>
    </location>
</feature>
<sequence length="487" mass="54543">MKEDPKEAEGPTASKWIPIASNGNPTASKWIPIASNGDPTAPKWVPISSNGDPNWVPISSNRDPMASKWIPVSSDRDPTVTKENPPSSNETPAAEWDPKVPPEGRPVEEGDPKASPTEDPPAEPDPKASNCAPLSSHWAPEAAVWDPTSPHRDPTAEPQCSASPEQHRAAQRDPASPMEEDRYPATHGVRPATRADPAPYGDHPEAEEDPLPAAVEAMLAAVAASPVRVRSQQQGDPELTAAERRRDLRALFLRKPLVFLERFHGALQAEHLPCFAHLPPRYEVAFYCRQVRARRQQNPQTGLSRWPRRPGARTRLRNRRYAALRQLIAGGEYFSEEEMRAREPLLYEHYIGQYRDAETPPGTPPCPPHPGTPPGTTWAAALLRSVEEAAVQQRLQRQRLREGDSGEEDEDEDEAEEPHIPDAGELEVLREEFRSRMYQRFLDGEDRDFDYSQVDENPDMDNLDIESRDAEERYFDEEEPSAAPQLE</sequence>
<protein>
    <submittedName>
        <fullName evidence="3">Coiled-coil domain containing 97</fullName>
    </submittedName>
</protein>
<reference evidence="3" key="2">
    <citation type="submission" date="2025-08" db="UniProtKB">
        <authorList>
            <consortium name="Ensembl"/>
        </authorList>
    </citation>
    <scope>IDENTIFICATION</scope>
    <source>
        <strain evidence="3">broiler</strain>
    </source>
</reference>
<dbReference type="CTD" id="90324"/>
<name>A0A8V0XTD2_CHICK</name>
<dbReference type="Pfam" id="PF09747">
    <property type="entry name" value="CCD97-like_C"/>
    <property type="match status" value="2"/>
</dbReference>
<proteinExistence type="predicted"/>
<reference evidence="3" key="1">
    <citation type="submission" date="2020-11" db="EMBL/GenBank/DDBJ databases">
        <title>Gallus gallus (Chicken) genome, bGalGal1, GRCg7b, maternal haplotype autosomes + Z &amp; W.</title>
        <authorList>
            <person name="Warren W."/>
            <person name="Formenti G."/>
            <person name="Fedrigo O."/>
            <person name="Haase B."/>
            <person name="Mountcastle J."/>
            <person name="Balacco J."/>
            <person name="Tracey A."/>
            <person name="Schneider V."/>
            <person name="Okimoto R."/>
            <person name="Cheng H."/>
            <person name="Hawken R."/>
            <person name="Howe K."/>
            <person name="Jarvis E.D."/>
        </authorList>
    </citation>
    <scope>NUCLEOTIDE SEQUENCE [LARGE SCALE GENOMIC DNA]</scope>
    <source>
        <strain evidence="3">Broiler</strain>
    </source>
</reference>
<dbReference type="RefSeq" id="XP_040511028.1">
    <property type="nucleotide sequence ID" value="XM_040655094.2"/>
</dbReference>
<dbReference type="Ensembl" id="ENSGALT00010019925.1">
    <property type="protein sequence ID" value="ENSGALP00010011473.1"/>
    <property type="gene ID" value="ENSGALG00010008331.1"/>
</dbReference>
<feature type="compositionally biased region" description="Pro residues" evidence="1">
    <location>
        <begin position="361"/>
        <end position="373"/>
    </location>
</feature>
<feature type="compositionally biased region" description="Basic and acidic residues" evidence="1">
    <location>
        <begin position="417"/>
        <end position="428"/>
    </location>
</feature>
<feature type="domain" description="CCD97-like C-terminal" evidence="2">
    <location>
        <begin position="419"/>
        <end position="478"/>
    </location>
</feature>
<feature type="region of interest" description="Disordered" evidence="1">
    <location>
        <begin position="356"/>
        <end position="376"/>
    </location>
</feature>
<feature type="compositionally biased region" description="Acidic residues" evidence="1">
    <location>
        <begin position="405"/>
        <end position="416"/>
    </location>
</feature>
<dbReference type="AlphaFoldDB" id="A0A8V0XTD2"/>
<dbReference type="PANTHER" id="PTHR31840">
    <property type="entry name" value="COILED-COIL DOMAIN-CONTAINING PROTEIN 97"/>
    <property type="match status" value="1"/>
</dbReference>
<dbReference type="OrthoDB" id="333176at2759"/>